<dbReference type="RefSeq" id="WP_207526532.1">
    <property type="nucleotide sequence ID" value="NZ_CP071518.1"/>
</dbReference>
<evidence type="ECO:0000313" key="4">
    <source>
        <dbReference type="Proteomes" id="UP000639274"/>
    </source>
</evidence>
<feature type="region of interest" description="Disordered" evidence="1">
    <location>
        <begin position="1"/>
        <end position="31"/>
    </location>
</feature>
<gene>
    <name evidence="3" type="ORF">I8J32_009750</name>
</gene>
<organism evidence="3 4">
    <name type="scientific">Agrilutibacter solisilvae</name>
    <dbReference type="NCBI Taxonomy" id="2763317"/>
    <lineage>
        <taxon>Bacteria</taxon>
        <taxon>Pseudomonadati</taxon>
        <taxon>Pseudomonadota</taxon>
        <taxon>Gammaproteobacteria</taxon>
        <taxon>Lysobacterales</taxon>
        <taxon>Lysobacteraceae</taxon>
        <taxon>Agrilutibacter</taxon>
    </lineage>
</organism>
<feature type="transmembrane region" description="Helical" evidence="2">
    <location>
        <begin position="71"/>
        <end position="92"/>
    </location>
</feature>
<protein>
    <submittedName>
        <fullName evidence="3">Uncharacterized protein</fullName>
    </submittedName>
</protein>
<evidence type="ECO:0000313" key="3">
    <source>
        <dbReference type="EMBL" id="QSX77090.1"/>
    </source>
</evidence>
<dbReference type="EMBL" id="CP071518">
    <property type="protein sequence ID" value="QSX77090.1"/>
    <property type="molecule type" value="Genomic_DNA"/>
</dbReference>
<reference evidence="3 4" key="1">
    <citation type="submission" date="2021-03" db="EMBL/GenBank/DDBJ databases">
        <title>Lysobacter sp. nov. isolated from soil of gangwondo yeongwol, south Korea.</title>
        <authorList>
            <person name="Kim K.R."/>
            <person name="Kim K.H."/>
            <person name="Jeon C.O."/>
        </authorList>
    </citation>
    <scope>NUCLEOTIDE SEQUENCE [LARGE SCALE GENOMIC DNA]</scope>
    <source>
        <strain evidence="3 4">R19</strain>
    </source>
</reference>
<dbReference type="Proteomes" id="UP000639274">
    <property type="component" value="Chromosome"/>
</dbReference>
<keyword evidence="2" id="KW-0812">Transmembrane</keyword>
<feature type="transmembrane region" description="Helical" evidence="2">
    <location>
        <begin position="117"/>
        <end position="135"/>
    </location>
</feature>
<name>A0A974XY46_9GAMM</name>
<keyword evidence="2" id="KW-0472">Membrane</keyword>
<keyword evidence="2" id="KW-1133">Transmembrane helix</keyword>
<sequence>MNMETRPQAKPGKRRKVGAASGSPVSPQAAAPVAVAQGPAAGASPGTPAVRAPQTPWILQVWARLRREPTLMLTVGYLGVSFLGLWASYWFFRGFGLPILQYMQPSDFLVAGLREPTYALLLFVSVSIAWLISWPETYRAKYPARVEELRRRWWGRQLFPESRWFRWKLFGASPETGIAVAAACYMVWVSAFYVQQRGENIRAGSVRADVVVTRSEGGPVRQARLLGTSSSFVFVWWPDARVAEAIPIETVQGLVSKPADEPAGKPAASPEAASPPMGTAAAATAGASSGASADAMQGR</sequence>
<keyword evidence="4" id="KW-1185">Reference proteome</keyword>
<dbReference type="AlphaFoldDB" id="A0A974XY46"/>
<accession>A0A974XY46</accession>
<feature type="compositionally biased region" description="Low complexity" evidence="1">
    <location>
        <begin position="18"/>
        <end position="31"/>
    </location>
</feature>
<feature type="compositionally biased region" description="Low complexity" evidence="1">
    <location>
        <begin position="264"/>
        <end position="299"/>
    </location>
</feature>
<evidence type="ECO:0000256" key="2">
    <source>
        <dbReference type="SAM" id="Phobius"/>
    </source>
</evidence>
<evidence type="ECO:0000256" key="1">
    <source>
        <dbReference type="SAM" id="MobiDB-lite"/>
    </source>
</evidence>
<feature type="region of interest" description="Disordered" evidence="1">
    <location>
        <begin position="257"/>
        <end position="299"/>
    </location>
</feature>
<dbReference type="KEGG" id="lsf:I8J32_009750"/>
<proteinExistence type="predicted"/>